<feature type="compositionally biased region" description="Pro residues" evidence="8">
    <location>
        <begin position="132"/>
        <end position="142"/>
    </location>
</feature>
<feature type="region of interest" description="Disordered" evidence="8">
    <location>
        <begin position="115"/>
        <end position="145"/>
    </location>
</feature>
<keyword evidence="3" id="KW-0677">Repeat</keyword>
<feature type="compositionally biased region" description="Low complexity" evidence="8">
    <location>
        <begin position="121"/>
        <end position="131"/>
    </location>
</feature>
<accession>A0A8K0C791</accession>
<dbReference type="PANTHER" id="PTHR16515">
    <property type="entry name" value="PR DOMAIN ZINC FINGER PROTEIN"/>
    <property type="match status" value="1"/>
</dbReference>
<organism evidence="10 11">
    <name type="scientific">Ignelater luminosus</name>
    <name type="common">Cucubano</name>
    <name type="synonym">Pyrophorus luminosus</name>
    <dbReference type="NCBI Taxonomy" id="2038154"/>
    <lineage>
        <taxon>Eukaryota</taxon>
        <taxon>Metazoa</taxon>
        <taxon>Ecdysozoa</taxon>
        <taxon>Arthropoda</taxon>
        <taxon>Hexapoda</taxon>
        <taxon>Insecta</taxon>
        <taxon>Pterygota</taxon>
        <taxon>Neoptera</taxon>
        <taxon>Endopterygota</taxon>
        <taxon>Coleoptera</taxon>
        <taxon>Polyphaga</taxon>
        <taxon>Elateriformia</taxon>
        <taxon>Elateroidea</taxon>
        <taxon>Elateridae</taxon>
        <taxon>Agrypninae</taxon>
        <taxon>Pyrophorini</taxon>
        <taxon>Ignelater</taxon>
    </lineage>
</organism>
<evidence type="ECO:0000256" key="4">
    <source>
        <dbReference type="ARBA" id="ARBA00022771"/>
    </source>
</evidence>
<dbReference type="Pfam" id="PF12171">
    <property type="entry name" value="zf-C2H2_jaz"/>
    <property type="match status" value="1"/>
</dbReference>
<dbReference type="FunFam" id="3.30.160.60:FF:000448">
    <property type="entry name" value="RE1-silencing transcription factor A"/>
    <property type="match status" value="1"/>
</dbReference>
<feature type="region of interest" description="Disordered" evidence="8">
    <location>
        <begin position="649"/>
        <end position="672"/>
    </location>
</feature>
<keyword evidence="6" id="KW-0539">Nucleus</keyword>
<feature type="compositionally biased region" description="Polar residues" evidence="8">
    <location>
        <begin position="27"/>
        <end position="53"/>
    </location>
</feature>
<evidence type="ECO:0000313" key="10">
    <source>
        <dbReference type="EMBL" id="KAF2881829.1"/>
    </source>
</evidence>
<dbReference type="SMART" id="SM00355">
    <property type="entry name" value="ZnF_C2H2"/>
    <property type="match status" value="6"/>
</dbReference>
<evidence type="ECO:0000256" key="2">
    <source>
        <dbReference type="ARBA" id="ARBA00022723"/>
    </source>
</evidence>
<proteinExistence type="predicted"/>
<evidence type="ECO:0000256" key="6">
    <source>
        <dbReference type="ARBA" id="ARBA00023242"/>
    </source>
</evidence>
<feature type="region of interest" description="Disordered" evidence="8">
    <location>
        <begin position="335"/>
        <end position="362"/>
    </location>
</feature>
<dbReference type="GO" id="GO:0003677">
    <property type="term" value="F:DNA binding"/>
    <property type="evidence" value="ECO:0007669"/>
    <property type="project" value="UniProtKB-KW"/>
</dbReference>
<dbReference type="AlphaFoldDB" id="A0A8K0C791"/>
<dbReference type="FunFam" id="3.30.160.60:FF:000100">
    <property type="entry name" value="Zinc finger 45-like"/>
    <property type="match status" value="1"/>
</dbReference>
<dbReference type="InterPro" id="IPR036236">
    <property type="entry name" value="Znf_C2H2_sf"/>
</dbReference>
<reference evidence="10" key="1">
    <citation type="submission" date="2019-08" db="EMBL/GenBank/DDBJ databases">
        <title>The genome of the North American firefly Photinus pyralis.</title>
        <authorList>
            <consortium name="Photinus pyralis genome working group"/>
            <person name="Fallon T.R."/>
            <person name="Sander Lower S.E."/>
            <person name="Weng J.-K."/>
        </authorList>
    </citation>
    <scope>NUCLEOTIDE SEQUENCE</scope>
    <source>
        <strain evidence="10">TRF0915ILg1</strain>
        <tissue evidence="10">Whole body</tissue>
    </source>
</reference>
<evidence type="ECO:0000256" key="7">
    <source>
        <dbReference type="PROSITE-ProRule" id="PRU00042"/>
    </source>
</evidence>
<dbReference type="GO" id="GO:0010468">
    <property type="term" value="P:regulation of gene expression"/>
    <property type="evidence" value="ECO:0007669"/>
    <property type="project" value="TreeGrafter"/>
</dbReference>
<dbReference type="EMBL" id="VTPC01090695">
    <property type="protein sequence ID" value="KAF2881829.1"/>
    <property type="molecule type" value="Genomic_DNA"/>
</dbReference>
<evidence type="ECO:0000256" key="8">
    <source>
        <dbReference type="SAM" id="MobiDB-lite"/>
    </source>
</evidence>
<dbReference type="PANTHER" id="PTHR16515:SF66">
    <property type="entry name" value="C2H2-TYPE DOMAIN-CONTAINING PROTEIN"/>
    <property type="match status" value="1"/>
</dbReference>
<dbReference type="Proteomes" id="UP000801492">
    <property type="component" value="Unassembled WGS sequence"/>
</dbReference>
<comment type="caution">
    <text evidence="10">The sequence shown here is derived from an EMBL/GenBank/DDBJ whole genome shotgun (WGS) entry which is preliminary data.</text>
</comment>
<feature type="compositionally biased region" description="Polar residues" evidence="8">
    <location>
        <begin position="7"/>
        <end position="20"/>
    </location>
</feature>
<dbReference type="InterPro" id="IPR013087">
    <property type="entry name" value="Znf_C2H2_type"/>
</dbReference>
<keyword evidence="5" id="KW-0862">Zinc</keyword>
<evidence type="ECO:0000256" key="5">
    <source>
        <dbReference type="ARBA" id="ARBA00022833"/>
    </source>
</evidence>
<evidence type="ECO:0000256" key="3">
    <source>
        <dbReference type="ARBA" id="ARBA00022737"/>
    </source>
</evidence>
<feature type="region of interest" description="Disordered" evidence="8">
    <location>
        <begin position="1"/>
        <end position="103"/>
    </location>
</feature>
<keyword evidence="2" id="KW-0479">Metal-binding</keyword>
<dbReference type="GO" id="GO:0008270">
    <property type="term" value="F:zinc ion binding"/>
    <property type="evidence" value="ECO:0007669"/>
    <property type="project" value="UniProtKB-KW"/>
</dbReference>
<dbReference type="PROSITE" id="PS00028">
    <property type="entry name" value="ZINC_FINGER_C2H2_1"/>
    <property type="match status" value="6"/>
</dbReference>
<dbReference type="InterPro" id="IPR050331">
    <property type="entry name" value="Zinc_finger"/>
</dbReference>
<dbReference type="GO" id="GO:0005634">
    <property type="term" value="C:nucleus"/>
    <property type="evidence" value="ECO:0007669"/>
    <property type="project" value="UniProtKB-SubCell"/>
</dbReference>
<gene>
    <name evidence="10" type="ORF">ILUMI_24346</name>
</gene>
<dbReference type="PROSITE" id="PS50157">
    <property type="entry name" value="ZINC_FINGER_C2H2_2"/>
    <property type="match status" value="5"/>
</dbReference>
<feature type="domain" description="C2H2-type" evidence="9">
    <location>
        <begin position="790"/>
        <end position="817"/>
    </location>
</feature>
<feature type="compositionally biased region" description="Polar residues" evidence="8">
    <location>
        <begin position="76"/>
        <end position="88"/>
    </location>
</feature>
<name>A0A8K0C791_IGNLU</name>
<feature type="compositionally biased region" description="Low complexity" evidence="8">
    <location>
        <begin position="486"/>
        <end position="508"/>
    </location>
</feature>
<feature type="region of interest" description="Disordered" evidence="8">
    <location>
        <begin position="393"/>
        <end position="542"/>
    </location>
</feature>
<dbReference type="Gene3D" id="3.30.160.60">
    <property type="entry name" value="Classic Zinc Finger"/>
    <property type="match status" value="5"/>
</dbReference>
<evidence type="ECO:0000259" key="9">
    <source>
        <dbReference type="PROSITE" id="PS50157"/>
    </source>
</evidence>
<dbReference type="Pfam" id="PF00096">
    <property type="entry name" value="zf-C2H2"/>
    <property type="match status" value="1"/>
</dbReference>
<feature type="compositionally biased region" description="Low complexity" evidence="8">
    <location>
        <begin position="658"/>
        <end position="671"/>
    </location>
</feature>
<keyword evidence="11" id="KW-1185">Reference proteome</keyword>
<dbReference type="InterPro" id="IPR022755">
    <property type="entry name" value="Znf_C2H2_jaz"/>
</dbReference>
<feature type="domain" description="C2H2-type" evidence="9">
    <location>
        <begin position="818"/>
        <end position="845"/>
    </location>
</feature>
<feature type="domain" description="C2H2-type" evidence="9">
    <location>
        <begin position="762"/>
        <end position="789"/>
    </location>
</feature>
<dbReference type="OrthoDB" id="8117402at2759"/>
<keyword evidence="4 7" id="KW-0863">Zinc-finger</keyword>
<evidence type="ECO:0000313" key="11">
    <source>
        <dbReference type="Proteomes" id="UP000801492"/>
    </source>
</evidence>
<feature type="compositionally biased region" description="Polar residues" evidence="8">
    <location>
        <begin position="465"/>
        <end position="474"/>
    </location>
</feature>
<sequence length="853" mass="94977">MLKKSPEYSNRATPETSTNFGHPPTPQSYHSASSPYQNPDNSTFSPGFQSYQPIKTERASPSAHYQQSYSAFPETQFFSMDNSQSQGQPGYPQDYPLHKMSSQHSGFRYHPYQQQNSYDRSTQSQVSSSSPAYPPQPTPSPSPKQCDKCGYVCESATLLIEHLNVVHPPTPAHMTPYQQNQHFMFGGQHDGKGEEDAQSEILDLDSHKVHQVYQEEEKRQNGEINGHNPHSVSAMLSSWPHSQQQNKFQQDQRMFMNGPEQKMYQNGVPHTMEGKIFPQDQKLFQPHQIHPAEYMANGVTTTTQDNASNNIVPAQSHTYRPFEHMAAQTTTPVITSTQVPNNPTPSNPPSGKGTNWKSNEARRPKTYNCTACNKWFTSSGHLKRHYNTTLHKNAVKSSGQPDPASLPISAHHHPGRDSCSNRGGDASPDPVEDSRGEDSQSNFERPGAMPGLLQQPPNGPYDRQPTPNMHSQPLHSPMGHNPNTMNSHNSLSSHSNLSNLSSGSPPNGEAGPSVTNLDTRGLLSLPSTPNPPFTTPGFSMAPMMPMDNGQFQMYPNGSAPHVTQVTATSSHNTTGELIVTETQQPLPSFAQFQAHRLGLLLSYDTANVGGAGPVTAPYTFYTEVYETAESRRIFRQEEDENLKATMLTASQPTDTSENHPYSPPHHNNNNSLSELQTLTENEEPLINTLDDLKIKFESQPVSPEKAHIKRDYEEGAGSPLISSTVQAKQPGLHKCFDCDKMFNKACYLTQHNKTFHSGDKPFKCGRCGKRFSCEAQYQEHSSKHAGEKPYKCDLCPKQFNHKTDLRRHMCLHTGQKPYACDTCGKGFIRKDHMLKHCETHAKKPHVSKVTAVR</sequence>
<dbReference type="FunFam" id="3.30.160.60:FF:000446">
    <property type="entry name" value="Zinc finger protein"/>
    <property type="match status" value="1"/>
</dbReference>
<feature type="domain" description="C2H2-type" evidence="9">
    <location>
        <begin position="733"/>
        <end position="761"/>
    </location>
</feature>
<protein>
    <recommendedName>
        <fullName evidence="9">C2H2-type domain-containing protein</fullName>
    </recommendedName>
</protein>
<evidence type="ECO:0000256" key="1">
    <source>
        <dbReference type="ARBA" id="ARBA00004123"/>
    </source>
</evidence>
<comment type="subcellular location">
    <subcellularLocation>
        <location evidence="1">Nucleus</location>
    </subcellularLocation>
</comment>
<dbReference type="SUPFAM" id="SSF57667">
    <property type="entry name" value="beta-beta-alpha zinc fingers"/>
    <property type="match status" value="3"/>
</dbReference>
<feature type="domain" description="C2H2-type" evidence="9">
    <location>
        <begin position="367"/>
        <end position="396"/>
    </location>
</feature>